<dbReference type="InterPro" id="IPR032299">
    <property type="entry name" value="DUF4843"/>
</dbReference>
<proteinExistence type="predicted"/>
<dbReference type="Pfam" id="PF16132">
    <property type="entry name" value="DUF4843"/>
    <property type="match status" value="1"/>
</dbReference>
<dbReference type="Proteomes" id="UP000031937">
    <property type="component" value="Unassembled WGS sequence"/>
</dbReference>
<protein>
    <recommendedName>
        <fullName evidence="3">DUF4843 domain-containing protein</fullName>
    </recommendedName>
</protein>
<name>A0AB34R9N8_9PORP</name>
<gene>
    <name evidence="1" type="ORF">IE90_00560</name>
</gene>
<accession>A0AB34R9N8</accession>
<dbReference type="PROSITE" id="PS51257">
    <property type="entry name" value="PROKAR_LIPOPROTEIN"/>
    <property type="match status" value="1"/>
</dbReference>
<dbReference type="AlphaFoldDB" id="A0AB34R9N8"/>
<evidence type="ECO:0000313" key="1">
    <source>
        <dbReference type="EMBL" id="KIO47130.1"/>
    </source>
</evidence>
<evidence type="ECO:0008006" key="3">
    <source>
        <dbReference type="Google" id="ProtNLM"/>
    </source>
</evidence>
<dbReference type="EMBL" id="JPIT01000007">
    <property type="protein sequence ID" value="KIO47130.1"/>
    <property type="molecule type" value="Genomic_DNA"/>
</dbReference>
<reference evidence="1 2" key="1">
    <citation type="submission" date="2014-07" db="EMBL/GenBank/DDBJ databases">
        <title>Porphyromonadaceae bacterium OUH 334697 = ATCC BAA-2682 = DSM 28341 draft genome.</title>
        <authorList>
            <person name="Sydenham T.V."/>
            <person name="Hasman H."/>
            <person name="Justesen U.S."/>
        </authorList>
    </citation>
    <scope>NUCLEOTIDE SEQUENCE [LARGE SCALE GENOMIC DNA]</scope>
    <source>
        <strain evidence="1 2">OUH 334697</strain>
    </source>
</reference>
<comment type="caution">
    <text evidence="1">The sequence shown here is derived from an EMBL/GenBank/DDBJ whole genome shotgun (WGS) entry which is preliminary data.</text>
</comment>
<evidence type="ECO:0000313" key="2">
    <source>
        <dbReference type="Proteomes" id="UP000031937"/>
    </source>
</evidence>
<sequence>MKQIINSNAEIMKKIYTLLLVVVCFGMTLSCNRDDIMLYDSGDYIQFVKRLTDSSTCSFLAYPNDNQLRFPVVVEVIGKPSTQDRNYKITVADEYTNATTANYDLPASFVMKAGKVIDTCWVTFKKTNELKTKALRLALKLEATPHFRLGQTDCLGNILYVTNMVSKPDWWNSTVTNSYLGDYSDKKYTLFIQETGVADLNPDNADELRYYTIIFKNYLLREKDNNRTVREDDGTEMTVNLIGG</sequence>
<organism evidence="1 2">
    <name type="scientific">Sanguibacteroides justesenii</name>
    <dbReference type="NCBI Taxonomy" id="1547597"/>
    <lineage>
        <taxon>Bacteria</taxon>
        <taxon>Pseudomonadati</taxon>
        <taxon>Bacteroidota</taxon>
        <taxon>Bacteroidia</taxon>
        <taxon>Bacteroidales</taxon>
        <taxon>Porphyromonadaceae</taxon>
        <taxon>Sanguibacteroides</taxon>
    </lineage>
</organism>